<dbReference type="EMBL" id="JAIZAY010000010">
    <property type="protein sequence ID" value="KAJ8035395.1"/>
    <property type="molecule type" value="Genomic_DNA"/>
</dbReference>
<protein>
    <submittedName>
        <fullName evidence="1">Uncharacterized protein</fullName>
    </submittedName>
</protein>
<evidence type="ECO:0000313" key="1">
    <source>
        <dbReference type="EMBL" id="KAJ8035395.1"/>
    </source>
</evidence>
<reference evidence="1" key="1">
    <citation type="submission" date="2021-10" db="EMBL/GenBank/DDBJ databases">
        <title>Tropical sea cucumber genome reveals ecological adaptation and Cuvierian tubules defense mechanism.</title>
        <authorList>
            <person name="Chen T."/>
        </authorList>
    </citation>
    <scope>NUCLEOTIDE SEQUENCE</scope>
    <source>
        <strain evidence="1">Nanhai2018</strain>
        <tissue evidence="1">Muscle</tissue>
    </source>
</reference>
<name>A0A9Q1BZ07_HOLLE</name>
<evidence type="ECO:0000313" key="2">
    <source>
        <dbReference type="Proteomes" id="UP001152320"/>
    </source>
</evidence>
<accession>A0A9Q1BZ07</accession>
<dbReference type="AlphaFoldDB" id="A0A9Q1BZ07"/>
<organism evidence="1 2">
    <name type="scientific">Holothuria leucospilota</name>
    <name type="common">Black long sea cucumber</name>
    <name type="synonym">Mertensiothuria leucospilota</name>
    <dbReference type="NCBI Taxonomy" id="206669"/>
    <lineage>
        <taxon>Eukaryota</taxon>
        <taxon>Metazoa</taxon>
        <taxon>Echinodermata</taxon>
        <taxon>Eleutherozoa</taxon>
        <taxon>Echinozoa</taxon>
        <taxon>Holothuroidea</taxon>
        <taxon>Aspidochirotacea</taxon>
        <taxon>Aspidochirotida</taxon>
        <taxon>Holothuriidae</taxon>
        <taxon>Holothuria</taxon>
    </lineage>
</organism>
<gene>
    <name evidence="1" type="ORF">HOLleu_22617</name>
</gene>
<comment type="caution">
    <text evidence="1">The sequence shown here is derived from an EMBL/GenBank/DDBJ whole genome shotgun (WGS) entry which is preliminary data.</text>
</comment>
<dbReference type="Proteomes" id="UP001152320">
    <property type="component" value="Chromosome 10"/>
</dbReference>
<dbReference type="OrthoDB" id="10067251at2759"/>
<keyword evidence="2" id="KW-1185">Reference proteome</keyword>
<sequence>MESMFAPYNSSPPLESFISTIEEEVKTHTSAPDFRENLTKSERPAMKNLRHRGDIVIKPADKGCAIVAMRTKFYRDEAYRLLGNPDH</sequence>
<proteinExistence type="predicted"/>